<dbReference type="PROSITE" id="PS00742">
    <property type="entry name" value="PEP_ENZYMES_2"/>
    <property type="match status" value="1"/>
</dbReference>
<dbReference type="PANTHER" id="PTHR46244">
    <property type="entry name" value="PHOSPHOENOLPYRUVATE-PROTEIN PHOSPHOTRANSFERASE"/>
    <property type="match status" value="1"/>
</dbReference>
<gene>
    <name evidence="21" type="ORF">J2S43_000186</name>
</gene>
<name>A0ABT9MJT0_9ACTN</name>
<evidence type="ECO:0000256" key="17">
    <source>
        <dbReference type="PIRNR" id="PIRNR000732"/>
    </source>
</evidence>
<dbReference type="Pfam" id="PF05524">
    <property type="entry name" value="PEP-utilisers_N"/>
    <property type="match status" value="1"/>
</dbReference>
<evidence type="ECO:0000256" key="11">
    <source>
        <dbReference type="ARBA" id="ARBA00022679"/>
    </source>
</evidence>
<dbReference type="InterPro" id="IPR050499">
    <property type="entry name" value="PEP-utilizing_PTS_enzyme"/>
</dbReference>
<protein>
    <recommendedName>
        <fullName evidence="7 17">Phosphoenolpyruvate-protein phosphotransferase</fullName>
        <ecNumber evidence="6 17">2.7.3.9</ecNumber>
    </recommendedName>
    <alternativeName>
        <fullName evidence="16 17">Phosphotransferase system, enzyme I</fullName>
    </alternativeName>
</protein>
<dbReference type="PIRSF" id="PIRSF000732">
    <property type="entry name" value="PTS_enzyme_I"/>
    <property type="match status" value="1"/>
</dbReference>
<reference evidence="21 22" key="1">
    <citation type="submission" date="2023-07" db="EMBL/GenBank/DDBJ databases">
        <title>Sequencing the genomes of 1000 actinobacteria strains.</title>
        <authorList>
            <person name="Klenk H.-P."/>
        </authorList>
    </citation>
    <scope>NUCLEOTIDE SEQUENCE [LARGE SCALE GENOMIC DNA]</scope>
    <source>
        <strain evidence="21 22">DSM 44710</strain>
    </source>
</reference>
<dbReference type="Gene3D" id="3.50.30.10">
    <property type="entry name" value="Phosphohistidine domain"/>
    <property type="match status" value="1"/>
</dbReference>
<evidence type="ECO:0000256" key="14">
    <source>
        <dbReference type="ARBA" id="ARBA00022777"/>
    </source>
</evidence>
<evidence type="ECO:0000256" key="7">
    <source>
        <dbReference type="ARBA" id="ARBA00016544"/>
    </source>
</evidence>
<dbReference type="SUPFAM" id="SSF51621">
    <property type="entry name" value="Phosphoenolpyruvate/pyruvate domain"/>
    <property type="match status" value="1"/>
</dbReference>
<comment type="subcellular location">
    <subcellularLocation>
        <location evidence="4 17">Cytoplasm</location>
    </subcellularLocation>
</comment>
<evidence type="ECO:0000259" key="19">
    <source>
        <dbReference type="Pfam" id="PF02896"/>
    </source>
</evidence>
<evidence type="ECO:0000313" key="22">
    <source>
        <dbReference type="Proteomes" id="UP001240984"/>
    </source>
</evidence>
<dbReference type="InterPro" id="IPR008279">
    <property type="entry name" value="PEP-util_enz_mobile_dom"/>
</dbReference>
<feature type="domain" description="PEP-utilising enzyme mobile" evidence="18">
    <location>
        <begin position="150"/>
        <end position="219"/>
    </location>
</feature>
<keyword evidence="10 17" id="KW-0762">Sugar transport</keyword>
<dbReference type="RefSeq" id="WP_306826551.1">
    <property type="nucleotide sequence ID" value="NZ_JAUSRA010000001.1"/>
</dbReference>
<proteinExistence type="inferred from homology"/>
<evidence type="ECO:0000256" key="9">
    <source>
        <dbReference type="ARBA" id="ARBA00022490"/>
    </source>
</evidence>
<dbReference type="GO" id="GO:0008965">
    <property type="term" value="F:phosphoenolpyruvate-protein phosphotransferase activity"/>
    <property type="evidence" value="ECO:0007669"/>
    <property type="project" value="UniProtKB-EC"/>
</dbReference>
<accession>A0ABT9MJT0</accession>
<evidence type="ECO:0000313" key="21">
    <source>
        <dbReference type="EMBL" id="MDP9791674.1"/>
    </source>
</evidence>
<dbReference type="PANTHER" id="PTHR46244:SF3">
    <property type="entry name" value="PHOSPHOENOLPYRUVATE-PROTEIN PHOSPHOTRANSFERASE"/>
    <property type="match status" value="1"/>
</dbReference>
<keyword evidence="15 17" id="KW-0460">Magnesium</keyword>
<evidence type="ECO:0000256" key="1">
    <source>
        <dbReference type="ARBA" id="ARBA00000683"/>
    </source>
</evidence>
<dbReference type="InterPro" id="IPR006318">
    <property type="entry name" value="PTS_EI-like"/>
</dbReference>
<comment type="catalytic activity">
    <reaction evidence="1 17">
        <text>L-histidyl-[protein] + phosphoenolpyruvate = N(pros)-phospho-L-histidyl-[protein] + pyruvate</text>
        <dbReference type="Rhea" id="RHEA:23880"/>
        <dbReference type="Rhea" id="RHEA-COMP:9745"/>
        <dbReference type="Rhea" id="RHEA-COMP:9746"/>
        <dbReference type="ChEBI" id="CHEBI:15361"/>
        <dbReference type="ChEBI" id="CHEBI:29979"/>
        <dbReference type="ChEBI" id="CHEBI:58702"/>
        <dbReference type="ChEBI" id="CHEBI:64837"/>
        <dbReference type="EC" id="2.7.3.9"/>
    </reaction>
</comment>
<feature type="domain" description="PEP-utilising enzyme C-terminal" evidence="19">
    <location>
        <begin position="250"/>
        <end position="517"/>
    </location>
</feature>
<keyword evidence="13 17" id="KW-0479">Metal-binding</keyword>
<keyword evidence="14 17" id="KW-0418">Kinase</keyword>
<evidence type="ECO:0000256" key="4">
    <source>
        <dbReference type="ARBA" id="ARBA00004496"/>
    </source>
</evidence>
<comment type="similarity">
    <text evidence="5 17">Belongs to the PEP-utilizing enzyme family.</text>
</comment>
<dbReference type="Gene3D" id="3.20.20.60">
    <property type="entry name" value="Phosphoenolpyruvate-binding domains"/>
    <property type="match status" value="1"/>
</dbReference>
<dbReference type="NCBIfam" id="TIGR01417">
    <property type="entry name" value="PTS_I_fam"/>
    <property type="match status" value="1"/>
</dbReference>
<dbReference type="Gene3D" id="1.10.274.10">
    <property type="entry name" value="PtsI, HPr-binding domain"/>
    <property type="match status" value="1"/>
</dbReference>
<feature type="domain" description="Phosphotransferase system enzyme I N-terminal" evidence="20">
    <location>
        <begin position="5"/>
        <end position="121"/>
    </location>
</feature>
<evidence type="ECO:0000256" key="8">
    <source>
        <dbReference type="ARBA" id="ARBA00022448"/>
    </source>
</evidence>
<evidence type="ECO:0000256" key="15">
    <source>
        <dbReference type="ARBA" id="ARBA00022842"/>
    </source>
</evidence>
<comment type="caution">
    <text evidence="21">The sequence shown here is derived from an EMBL/GenBank/DDBJ whole genome shotgun (WGS) entry which is preliminary data.</text>
</comment>
<dbReference type="InterPro" id="IPR000121">
    <property type="entry name" value="PEP_util_C"/>
</dbReference>
<dbReference type="InterPro" id="IPR015813">
    <property type="entry name" value="Pyrv/PenolPyrv_kinase-like_dom"/>
</dbReference>
<dbReference type="InterPro" id="IPR036637">
    <property type="entry name" value="Phosphohistidine_dom_sf"/>
</dbReference>
<keyword evidence="8 17" id="KW-0813">Transport</keyword>
<dbReference type="InterPro" id="IPR023151">
    <property type="entry name" value="PEP_util_CS"/>
</dbReference>
<dbReference type="InterPro" id="IPR040442">
    <property type="entry name" value="Pyrv_kinase-like_dom_sf"/>
</dbReference>
<dbReference type="SUPFAM" id="SSF52009">
    <property type="entry name" value="Phosphohistidine domain"/>
    <property type="match status" value="1"/>
</dbReference>
<evidence type="ECO:0000256" key="5">
    <source>
        <dbReference type="ARBA" id="ARBA00007837"/>
    </source>
</evidence>
<comment type="cofactor">
    <cofactor evidence="2 17">
        <name>Mg(2+)</name>
        <dbReference type="ChEBI" id="CHEBI:18420"/>
    </cofactor>
</comment>
<dbReference type="EC" id="2.7.3.9" evidence="6 17"/>
<comment type="function">
    <text evidence="3 17">General (non sugar-specific) component of the phosphoenolpyruvate-dependent sugar phosphotransferase system (sugar PTS). This major carbohydrate active-transport system catalyzes the phosphorylation of incoming sugar substrates concomitantly with their translocation across the cell membrane. Enzyme I transfers the phosphoryl group from phosphoenolpyruvate (PEP) to the phosphoryl carrier protein (HPr).</text>
</comment>
<evidence type="ECO:0000256" key="6">
    <source>
        <dbReference type="ARBA" id="ARBA00012232"/>
    </source>
</evidence>
<evidence type="ECO:0000256" key="16">
    <source>
        <dbReference type="ARBA" id="ARBA00033235"/>
    </source>
</evidence>
<evidence type="ECO:0000256" key="10">
    <source>
        <dbReference type="ARBA" id="ARBA00022597"/>
    </source>
</evidence>
<evidence type="ECO:0000256" key="2">
    <source>
        <dbReference type="ARBA" id="ARBA00001946"/>
    </source>
</evidence>
<dbReference type="Pfam" id="PF00391">
    <property type="entry name" value="PEP-utilizers"/>
    <property type="match status" value="1"/>
</dbReference>
<dbReference type="InterPro" id="IPR008731">
    <property type="entry name" value="PTS_EIN"/>
</dbReference>
<evidence type="ECO:0000256" key="13">
    <source>
        <dbReference type="ARBA" id="ARBA00022723"/>
    </source>
</evidence>
<organism evidence="21 22">
    <name type="scientific">Catenuloplanes nepalensis</name>
    <dbReference type="NCBI Taxonomy" id="587533"/>
    <lineage>
        <taxon>Bacteria</taxon>
        <taxon>Bacillati</taxon>
        <taxon>Actinomycetota</taxon>
        <taxon>Actinomycetes</taxon>
        <taxon>Micromonosporales</taxon>
        <taxon>Micromonosporaceae</taxon>
        <taxon>Catenuloplanes</taxon>
    </lineage>
</organism>
<dbReference type="PROSITE" id="PS00370">
    <property type="entry name" value="PEP_ENZYMES_PHOS_SITE"/>
    <property type="match status" value="1"/>
</dbReference>
<dbReference type="Proteomes" id="UP001240984">
    <property type="component" value="Unassembled WGS sequence"/>
</dbReference>
<dbReference type="InterPro" id="IPR024692">
    <property type="entry name" value="PTS_EI"/>
</dbReference>
<sequence length="544" mass="55264">MAELTGIGVSTGLAGGPLLRIAAVPALPEPAPVADTAAEVEKAFAALAEVVTDLGRRADRAKEATVAEVLRAEAMMADDPMLREAVQESIEGGTDAVHAIDAAFATHRAAFEAAGGYLAERVADLDDLRDRAVAVCLGRPMPGVPQPGHPYVLAARDLAPADTADLDPEQVVGLITADGGPTSHTAILARALGLPAVVSCKGILDVEDGTLVTLDGTTGRIETGVSDETVASVKAQAADAAKAISGATGPGQTSDGHAVALLANVGSGKDAVAAAGAEGVGLFRTELLFLDRTREPGLDEQVAAYREVFAAMAGRRVVIRTLDAGADKPLPFLHQDGEPNPALGVRGLRIARQRPEVLSTQLAAIAQAAIQTDADVWVMAPMVSTVAEAAEFAAAVHAAGLPKAGVMIEVPAAALRAEKLLGVVDFLSIGTNDLSQYTFAADRQVGTLAELLDPWQPALLQLIAACGEAGKATGKSVGVCGEAASDPALAPVLAGLGITSLSMSARALPAVRASLAARTLAECERIAAAVLDAEDPAQARKLAS</sequence>
<dbReference type="PRINTS" id="PR01736">
    <property type="entry name" value="PHPHTRNFRASE"/>
</dbReference>
<evidence type="ECO:0000259" key="20">
    <source>
        <dbReference type="Pfam" id="PF05524"/>
    </source>
</evidence>
<dbReference type="SUPFAM" id="SSF47831">
    <property type="entry name" value="Enzyme I of the PEP:sugar phosphotransferase system HPr-binding (sub)domain"/>
    <property type="match status" value="1"/>
</dbReference>
<keyword evidence="9 17" id="KW-0963">Cytoplasm</keyword>
<dbReference type="Pfam" id="PF02896">
    <property type="entry name" value="PEP-utilizers_C"/>
    <property type="match status" value="1"/>
</dbReference>
<keyword evidence="11 17" id="KW-0808">Transferase</keyword>
<evidence type="ECO:0000256" key="3">
    <source>
        <dbReference type="ARBA" id="ARBA00002728"/>
    </source>
</evidence>
<evidence type="ECO:0000256" key="12">
    <source>
        <dbReference type="ARBA" id="ARBA00022683"/>
    </source>
</evidence>
<keyword evidence="22" id="KW-1185">Reference proteome</keyword>
<dbReference type="InterPro" id="IPR018274">
    <property type="entry name" value="PEP_util_AS"/>
</dbReference>
<dbReference type="EMBL" id="JAUSRA010000001">
    <property type="protein sequence ID" value="MDP9791674.1"/>
    <property type="molecule type" value="Genomic_DNA"/>
</dbReference>
<keyword evidence="12 17" id="KW-0598">Phosphotransferase system</keyword>
<evidence type="ECO:0000259" key="18">
    <source>
        <dbReference type="Pfam" id="PF00391"/>
    </source>
</evidence>
<dbReference type="InterPro" id="IPR036618">
    <property type="entry name" value="PtsI_HPr-bd_sf"/>
</dbReference>